<dbReference type="InterPro" id="IPR001849">
    <property type="entry name" value="PH_domain"/>
</dbReference>
<dbReference type="GeneID" id="88173340"/>
<evidence type="ECO:0000313" key="8">
    <source>
        <dbReference type="Proteomes" id="UP001338582"/>
    </source>
</evidence>
<dbReference type="SUPFAM" id="SSF48350">
    <property type="entry name" value="GTPase activation domain, GAP"/>
    <property type="match status" value="1"/>
</dbReference>
<dbReference type="GO" id="GO:0016020">
    <property type="term" value="C:membrane"/>
    <property type="evidence" value="ECO:0007669"/>
    <property type="project" value="TreeGrafter"/>
</dbReference>
<evidence type="ECO:0000259" key="5">
    <source>
        <dbReference type="PROSITE" id="PS50212"/>
    </source>
</evidence>
<dbReference type="Pfam" id="PF00618">
    <property type="entry name" value="RasGEF_N"/>
    <property type="match status" value="1"/>
</dbReference>
<evidence type="ECO:0000259" key="4">
    <source>
        <dbReference type="PROSITE" id="PS50009"/>
    </source>
</evidence>
<evidence type="ECO:0000259" key="3">
    <source>
        <dbReference type="PROSITE" id="PS50003"/>
    </source>
</evidence>
<dbReference type="PROSITE" id="PS50238">
    <property type="entry name" value="RHOGAP"/>
    <property type="match status" value="1"/>
</dbReference>
<dbReference type="Gene3D" id="1.10.840.10">
    <property type="entry name" value="Ras guanine-nucleotide exchange factors catalytic domain"/>
    <property type="match status" value="1"/>
</dbReference>
<dbReference type="GO" id="GO:0005085">
    <property type="term" value="F:guanyl-nucleotide exchange factor activity"/>
    <property type="evidence" value="ECO:0007669"/>
    <property type="project" value="UniProtKB-KW"/>
</dbReference>
<feature type="domain" description="N-terminal Ras-GEF" evidence="5">
    <location>
        <begin position="867"/>
        <end position="997"/>
    </location>
</feature>
<dbReference type="InterPro" id="IPR008936">
    <property type="entry name" value="Rho_GTPase_activation_prot"/>
</dbReference>
<dbReference type="KEGG" id="asau:88173340"/>
<dbReference type="InterPro" id="IPR037769">
    <property type="entry name" value="Abr/Bcr"/>
</dbReference>
<dbReference type="PANTHER" id="PTHR23182:SF1">
    <property type="entry name" value="RHO GTPASE ACTIVATING PROTEIN AT 1A, ISOFORM E"/>
    <property type="match status" value="1"/>
</dbReference>
<dbReference type="Pfam" id="PF00617">
    <property type="entry name" value="RasGEF"/>
    <property type="match status" value="1"/>
</dbReference>
<feature type="domain" description="Ras-GEF" evidence="4">
    <location>
        <begin position="365"/>
        <end position="636"/>
    </location>
</feature>
<dbReference type="PANTHER" id="PTHR23182">
    <property type="entry name" value="BREAKPOINT CLUSTER REGION PROTEIN BCR"/>
    <property type="match status" value="1"/>
</dbReference>
<reference evidence="7 8" key="1">
    <citation type="submission" date="2023-10" db="EMBL/GenBank/DDBJ databases">
        <title>Draft Genome Sequence of Candida saopaulonensis from a very Premature Infant with Sepsis.</title>
        <authorList>
            <person name="Ning Y."/>
            <person name="Dai R."/>
            <person name="Xiao M."/>
            <person name="Xu Y."/>
            <person name="Yan Q."/>
            <person name="Zhang L."/>
        </authorList>
    </citation>
    <scope>NUCLEOTIDE SEQUENCE [LARGE SCALE GENOMIC DNA]</scope>
    <source>
        <strain evidence="7 8">19XY460</strain>
    </source>
</reference>
<dbReference type="InterPro" id="IPR000198">
    <property type="entry name" value="RhoGAP_dom"/>
</dbReference>
<sequence length="1763" mass="200369">MKKIWSKNGRSRPKTKAGDDDASLAPSEADLAHVPHLRSLILPDYDARQSKHAWVNATLNALSREFSEAQLKLFRLELRGSHLYFFRPPPLVDARLFKLDTFGDLPRADPSASVSKLSLDISNSSSSTMGISSPVLFAGDTSTIYNASDMESLRIRPPHSAGSLSSHITLSTPSGETNNYTDTITYFSPDVPHPDLKFDETLGKFASSSPLEALVHFYLFADSKTHEAPLKSLLCVMPMMSNFVAILRLLHLFVLALYEDKFGEQTSRVVPTRRVLKLFSHLDTHFSGFFLKADTASYLLKFLDPFARNGPAELSDQIAKFKSDMLLRQELLLTLVNSSALNSYSSSTQDPLVELNSTVFLNDIGLFEFAEAITEIDLTFFKSWSSSKDKSLLLTTSILESSPGDILYKKNPLIFSNNKHVHYLSRLLVNHLFLESYNMTAELRARILEKWIDLGCLLDKLGNMSLWLGISSVILSQPVLRLTSVWRHVSEDYIALIRKDWSLVLFELDRRHLATPFESVTFGSSSGTDVQTTFKDSFHIMAPRGLGKIYPKSRIIPYFGDLLVNNSTLASIDELDSVWKKIDYSFERWNEYLDSLKDSDDLISYNQRILRHYDASGFIFSNQSLNQVLCLGVKNDLANLVPQGLDTDVPSNNGTHKFAPEELSAKLHRLVGLNCDSINLETIMKYSLNLECSPPENYVKSPDSQSRNNPGSTLPESLCSYNDASDSDNISLYSSRLSGTKAEDKLPLFNTNVFKVDFDKYDPFNGAPDPSDINVDKELILTTSNLSIDADSSIIDELGKMGDVLNDDEPHSGLGIDVDNILNYEKFKEFSLEDLTDSKEDEWANNSDTKHNSIRSQLASEVLAHVTRYLPRSSSIDRLIDLMILDPRYFDDSQFFELSEYRSVFMLNYSTFITTKDLLLRLAHRFVHSGNAVISVMKKQYMLKNKKFDPATFGTYPNWEFDKEVNLTMLGKVDYKLLLKIQTNILKVLIVLINNFFGSFLNDLANKRVMIKLLKLYSNEILQWYNSSKIDSDLDKSFESLVSFYKRLKKVFVMKTYRPFLPPKIDTILLQSFKFTSTVSEVPINRNLPSHKNVQKIEKFLNKFNELVASFYKGITPQNWFTFYKILENLYENGTLLNYKSQSYDVSEDKLTISNVYDYLFTLFDSTKDDLVFVKLPLILQTLLSLFSKFKSYLLIQLCDPLVSETERLDRMKTLLIMAKICKIKMRDLPFVLEGNSGPIPSFIESAIVNAIYSPQSRYFAKQWVKAALLLNFGEENLSSKKFDSLDALLPTNITSSDLISSDEPLLPCIGWIVENMLDMNSCPSYHGTLINFNKRYILFRFIKELIVEDTKEYAEIQTESKEFDFLFLLNENLSHMNNVTYDVNEIYPKGFFETIIKNQYALIATEAQRMSTRQAKVSTEQTSVSSSKSLSKKISNSSLRRQSLNFKASASLKFRLGGLFTKPKGLGLGSSSDRVVSVRELPDCQTLVDPKQKPVLVIPLKDRKIFPVYLLPACFKIDTENSNDICFLQAASEADAQDWLRKLNYANRHWFYSRSINSKQNHSNTTFGVPLDLVCARDGSYVPLVLTCIFNILEAEGLKDVGIYRIGTSLSELNNLKQEIDKTGTINIQDRGFDVHALTSCVKLYFRELPDAILTDDVIESIQPFKRTQKDQEGFEENEVQAYKSFLSKLPLINYCTLKALIEHLNKVYQNREHNKMNSSNLATVIGPALTEASNLDSLINNFGLMNYILEQLIEHYEAIFC</sequence>
<keyword evidence="8" id="KW-1185">Reference proteome</keyword>
<gene>
    <name evidence="7" type="ORF">PUMCH_002275</name>
</gene>
<evidence type="ECO:0000259" key="6">
    <source>
        <dbReference type="PROSITE" id="PS50238"/>
    </source>
</evidence>
<dbReference type="InterPro" id="IPR001895">
    <property type="entry name" value="RASGEF_cat_dom"/>
</dbReference>
<feature type="domain" description="PH" evidence="3">
    <location>
        <begin position="1515"/>
        <end position="1549"/>
    </location>
</feature>
<dbReference type="PROSITE" id="PS50009">
    <property type="entry name" value="RASGEF_CAT"/>
    <property type="match status" value="1"/>
</dbReference>
<dbReference type="SMART" id="SM00324">
    <property type="entry name" value="RhoGAP"/>
    <property type="match status" value="1"/>
</dbReference>
<dbReference type="GO" id="GO:0007264">
    <property type="term" value="P:small GTPase-mediated signal transduction"/>
    <property type="evidence" value="ECO:0007669"/>
    <property type="project" value="InterPro"/>
</dbReference>
<accession>A0AAX4H981</accession>
<dbReference type="EMBL" id="CP138896">
    <property type="protein sequence ID" value="WPK24976.1"/>
    <property type="molecule type" value="Genomic_DNA"/>
</dbReference>
<dbReference type="InterPro" id="IPR000651">
    <property type="entry name" value="Ras-like_Gua-exchang_fac_N"/>
</dbReference>
<name>A0AAX4H981_9ASCO</name>
<dbReference type="GO" id="GO:0005096">
    <property type="term" value="F:GTPase activator activity"/>
    <property type="evidence" value="ECO:0007669"/>
    <property type="project" value="InterPro"/>
</dbReference>
<evidence type="ECO:0000256" key="2">
    <source>
        <dbReference type="SAM" id="MobiDB-lite"/>
    </source>
</evidence>
<dbReference type="Gene3D" id="1.10.555.10">
    <property type="entry name" value="Rho GTPase activation protein"/>
    <property type="match status" value="1"/>
</dbReference>
<dbReference type="PROSITE" id="PS50212">
    <property type="entry name" value="RASGEF_NTER"/>
    <property type="match status" value="1"/>
</dbReference>
<feature type="compositionally biased region" description="Basic residues" evidence="2">
    <location>
        <begin position="1"/>
        <end position="15"/>
    </location>
</feature>
<feature type="region of interest" description="Disordered" evidence="2">
    <location>
        <begin position="1"/>
        <end position="24"/>
    </location>
</feature>
<protein>
    <submittedName>
        <fullName evidence="7">Uncharacterized protein</fullName>
    </submittedName>
</protein>
<dbReference type="SUPFAM" id="SSF48366">
    <property type="entry name" value="Ras GEF"/>
    <property type="match status" value="2"/>
</dbReference>
<evidence type="ECO:0000256" key="1">
    <source>
        <dbReference type="PROSITE-ProRule" id="PRU00168"/>
    </source>
</evidence>
<dbReference type="Proteomes" id="UP001338582">
    <property type="component" value="Chromosome 3"/>
</dbReference>
<keyword evidence="1" id="KW-0344">Guanine-nucleotide releasing factor</keyword>
<evidence type="ECO:0000313" key="7">
    <source>
        <dbReference type="EMBL" id="WPK24976.1"/>
    </source>
</evidence>
<dbReference type="PROSITE" id="PS50003">
    <property type="entry name" value="PH_DOMAIN"/>
    <property type="match status" value="1"/>
</dbReference>
<dbReference type="SUPFAM" id="SSF50729">
    <property type="entry name" value="PH domain-like"/>
    <property type="match status" value="1"/>
</dbReference>
<organism evidence="7 8">
    <name type="scientific">Australozyma saopauloensis</name>
    <dbReference type="NCBI Taxonomy" id="291208"/>
    <lineage>
        <taxon>Eukaryota</taxon>
        <taxon>Fungi</taxon>
        <taxon>Dikarya</taxon>
        <taxon>Ascomycota</taxon>
        <taxon>Saccharomycotina</taxon>
        <taxon>Pichiomycetes</taxon>
        <taxon>Metschnikowiaceae</taxon>
        <taxon>Australozyma</taxon>
    </lineage>
</organism>
<dbReference type="CDD" id="cd00159">
    <property type="entry name" value="RhoGAP"/>
    <property type="match status" value="1"/>
</dbReference>
<feature type="region of interest" description="Disordered" evidence="2">
    <location>
        <begin position="697"/>
        <end position="717"/>
    </location>
</feature>
<dbReference type="Pfam" id="PF00620">
    <property type="entry name" value="RhoGAP"/>
    <property type="match status" value="1"/>
</dbReference>
<feature type="domain" description="Rho-GAP" evidence="6">
    <location>
        <begin position="1570"/>
        <end position="1762"/>
    </location>
</feature>
<feature type="compositionally biased region" description="Polar residues" evidence="2">
    <location>
        <begin position="702"/>
        <end position="717"/>
    </location>
</feature>
<dbReference type="InterPro" id="IPR023578">
    <property type="entry name" value="Ras_GEF_dom_sf"/>
</dbReference>
<dbReference type="RefSeq" id="XP_062877359.1">
    <property type="nucleotide sequence ID" value="XM_063021289.1"/>
</dbReference>
<dbReference type="InterPro" id="IPR036964">
    <property type="entry name" value="RASGEF_cat_dom_sf"/>
</dbReference>
<proteinExistence type="predicted"/>